<dbReference type="CDD" id="cd03191">
    <property type="entry name" value="GST_C_Zeta"/>
    <property type="match status" value="1"/>
</dbReference>
<dbReference type="SUPFAM" id="SSF47616">
    <property type="entry name" value="GST C-terminal domain-like"/>
    <property type="match status" value="1"/>
</dbReference>
<dbReference type="InterPro" id="IPR036282">
    <property type="entry name" value="Glutathione-S-Trfase_C_sf"/>
</dbReference>
<dbReference type="InterPro" id="IPR036249">
    <property type="entry name" value="Thioredoxin-like_sf"/>
</dbReference>
<protein>
    <submittedName>
        <fullName evidence="4">Maleylacetoacetate isomerase</fullName>
        <ecNumber evidence="4">5.2.1.2</ecNumber>
    </submittedName>
</protein>
<dbReference type="InterPro" id="IPR010987">
    <property type="entry name" value="Glutathione-S-Trfase_C-like"/>
</dbReference>
<evidence type="ECO:0000313" key="5">
    <source>
        <dbReference type="Proteomes" id="UP000292085"/>
    </source>
</evidence>
<evidence type="ECO:0000313" key="4">
    <source>
        <dbReference type="EMBL" id="RZF63895.1"/>
    </source>
</evidence>
<keyword evidence="4" id="KW-0413">Isomerase</keyword>
<dbReference type="GO" id="GO:0006749">
    <property type="term" value="P:glutathione metabolic process"/>
    <property type="evidence" value="ECO:0007669"/>
    <property type="project" value="TreeGrafter"/>
</dbReference>
<comment type="similarity">
    <text evidence="1">Belongs to the GST superfamily. Zeta family.</text>
</comment>
<sequence length="220" mass="24117">MSGELVLHGYWRSSAAYRVRIALNLKGLAFTQITHDLRTGAQKAPDYRTFAPHGLVPALTLEDAAGEARAFIQSPAIIEWIEERYPLPPLLPADIHARAIVRSMAAIIACDIHPLNNLRVLNHLRSSFGVDADGIGRWIAEWVREGFAALEILVERHGAGYCFGATPTLADCYLIPQLYSADRFEVDLAPYPALLAVGATARTLPAFVDAHPNVQPDADR</sequence>
<dbReference type="SUPFAM" id="SSF52833">
    <property type="entry name" value="Thioredoxin-like"/>
    <property type="match status" value="1"/>
</dbReference>
<evidence type="ECO:0000259" key="3">
    <source>
        <dbReference type="PROSITE" id="PS50405"/>
    </source>
</evidence>
<dbReference type="GO" id="GO:0005737">
    <property type="term" value="C:cytoplasm"/>
    <property type="evidence" value="ECO:0007669"/>
    <property type="project" value="InterPro"/>
</dbReference>
<dbReference type="GO" id="GO:0004364">
    <property type="term" value="F:glutathione transferase activity"/>
    <property type="evidence" value="ECO:0007669"/>
    <property type="project" value="TreeGrafter"/>
</dbReference>
<dbReference type="Pfam" id="PF13410">
    <property type="entry name" value="GST_C_2"/>
    <property type="match status" value="1"/>
</dbReference>
<dbReference type="Proteomes" id="UP000292085">
    <property type="component" value="Unassembled WGS sequence"/>
</dbReference>
<evidence type="ECO:0000259" key="2">
    <source>
        <dbReference type="PROSITE" id="PS50404"/>
    </source>
</evidence>
<dbReference type="EC" id="5.2.1.2" evidence="4"/>
<dbReference type="PROSITE" id="PS50405">
    <property type="entry name" value="GST_CTER"/>
    <property type="match status" value="1"/>
</dbReference>
<dbReference type="PANTHER" id="PTHR42673">
    <property type="entry name" value="MALEYLACETOACETATE ISOMERASE"/>
    <property type="match status" value="1"/>
</dbReference>
<reference evidence="4 5" key="1">
    <citation type="submission" date="2019-02" db="EMBL/GenBank/DDBJ databases">
        <authorList>
            <person name="Li Y."/>
        </authorList>
    </citation>
    <scope>NUCLEOTIDE SEQUENCE [LARGE SCALE GENOMIC DNA]</scope>
    <source>
        <strain evidence="4 5">3-7</strain>
    </source>
</reference>
<dbReference type="Gene3D" id="3.40.30.10">
    <property type="entry name" value="Glutaredoxin"/>
    <property type="match status" value="1"/>
</dbReference>
<dbReference type="PROSITE" id="PS50404">
    <property type="entry name" value="GST_NTER"/>
    <property type="match status" value="1"/>
</dbReference>
<dbReference type="InterPro" id="IPR040079">
    <property type="entry name" value="Glutathione_S-Trfase"/>
</dbReference>
<gene>
    <name evidence="4" type="primary">maiA</name>
    <name evidence="4" type="ORF">EWE75_13985</name>
</gene>
<dbReference type="OrthoDB" id="509852at2"/>
<dbReference type="AlphaFoldDB" id="A0A4Q6XVA2"/>
<dbReference type="Pfam" id="PF13409">
    <property type="entry name" value="GST_N_2"/>
    <property type="match status" value="1"/>
</dbReference>
<keyword evidence="5" id="KW-1185">Reference proteome</keyword>
<dbReference type="PANTHER" id="PTHR42673:SF21">
    <property type="entry name" value="GLUTATHIONE S-TRANSFERASE YFCF"/>
    <property type="match status" value="1"/>
</dbReference>
<feature type="domain" description="GST C-terminal" evidence="3">
    <location>
        <begin position="94"/>
        <end position="220"/>
    </location>
</feature>
<dbReference type="RefSeq" id="WP_130158502.1">
    <property type="nucleotide sequence ID" value="NZ_SGIS01000020.1"/>
</dbReference>
<dbReference type="Gene3D" id="1.20.1050.10">
    <property type="match status" value="1"/>
</dbReference>
<dbReference type="InterPro" id="IPR034330">
    <property type="entry name" value="GST_Zeta_C"/>
</dbReference>
<feature type="domain" description="GST N-terminal" evidence="2">
    <location>
        <begin position="3"/>
        <end position="89"/>
    </location>
</feature>
<dbReference type="GO" id="GO:0016034">
    <property type="term" value="F:maleylacetoacetate isomerase activity"/>
    <property type="evidence" value="ECO:0007669"/>
    <property type="project" value="UniProtKB-EC"/>
</dbReference>
<dbReference type="InterPro" id="IPR004045">
    <property type="entry name" value="Glutathione_S-Trfase_N"/>
</dbReference>
<dbReference type="EMBL" id="SGIS01000020">
    <property type="protein sequence ID" value="RZF63895.1"/>
    <property type="molecule type" value="Genomic_DNA"/>
</dbReference>
<dbReference type="GO" id="GO:0006559">
    <property type="term" value="P:L-phenylalanine catabolic process"/>
    <property type="evidence" value="ECO:0007669"/>
    <property type="project" value="TreeGrafter"/>
</dbReference>
<proteinExistence type="inferred from homology"/>
<comment type="caution">
    <text evidence="4">The sequence shown here is derived from an EMBL/GenBank/DDBJ whole genome shotgun (WGS) entry which is preliminary data.</text>
</comment>
<organism evidence="4 5">
    <name type="scientific">Sphingomonas populi</name>
    <dbReference type="NCBI Taxonomy" id="2484750"/>
    <lineage>
        <taxon>Bacteria</taxon>
        <taxon>Pseudomonadati</taxon>
        <taxon>Pseudomonadota</taxon>
        <taxon>Alphaproteobacteria</taxon>
        <taxon>Sphingomonadales</taxon>
        <taxon>Sphingomonadaceae</taxon>
        <taxon>Sphingomonas</taxon>
    </lineage>
</organism>
<dbReference type="NCBIfam" id="TIGR01262">
    <property type="entry name" value="maiA"/>
    <property type="match status" value="1"/>
</dbReference>
<accession>A0A4Q6XVA2</accession>
<dbReference type="InterPro" id="IPR005955">
    <property type="entry name" value="GST_Zeta"/>
</dbReference>
<evidence type="ECO:0000256" key="1">
    <source>
        <dbReference type="ARBA" id="ARBA00010007"/>
    </source>
</evidence>
<dbReference type="SFLD" id="SFLDG00358">
    <property type="entry name" value="Main_(cytGST)"/>
    <property type="match status" value="1"/>
</dbReference>
<dbReference type="SFLD" id="SFLDS00019">
    <property type="entry name" value="Glutathione_Transferase_(cytos"/>
    <property type="match status" value="1"/>
</dbReference>
<name>A0A4Q6XVA2_9SPHN</name>